<keyword evidence="1" id="KW-1133">Transmembrane helix</keyword>
<organism evidence="2 3">
    <name type="scientific">Pseudovibrio brasiliensis</name>
    <dbReference type="NCBI Taxonomy" id="1898042"/>
    <lineage>
        <taxon>Bacteria</taxon>
        <taxon>Pseudomonadati</taxon>
        <taxon>Pseudomonadota</taxon>
        <taxon>Alphaproteobacteria</taxon>
        <taxon>Hyphomicrobiales</taxon>
        <taxon>Stappiaceae</taxon>
        <taxon>Pseudovibrio</taxon>
    </lineage>
</organism>
<keyword evidence="1" id="KW-0472">Membrane</keyword>
<evidence type="ECO:0000313" key="2">
    <source>
        <dbReference type="EMBL" id="QUS54513.1"/>
    </source>
</evidence>
<reference evidence="2 3" key="1">
    <citation type="journal article" date="2021" name="Angew. Chem. Int. Ed. Engl.">
        <title>A novel family of nonribosomal peptides modulate collective behavior in Pseudovibrio bacteria isolated from marine sponges.</title>
        <authorList>
            <person name="Ioca L.P."/>
            <person name="Dai Y."/>
            <person name="Kunakom S."/>
            <person name="Diaz-Espinosa J."/>
            <person name="Krunic A."/>
            <person name="Crnkovic C.M."/>
            <person name="Orjala J."/>
            <person name="Sanchez L.M."/>
            <person name="Ferreira A.G."/>
            <person name="Berlinck R.G.S."/>
            <person name="Eustaquio A.S."/>
        </authorList>
    </citation>
    <scope>NUCLEOTIDE SEQUENCE [LARGE SCALE GENOMIC DNA]</scope>
    <source>
        <strain evidence="2 3">Ab134</strain>
    </source>
</reference>
<dbReference type="EMBL" id="CP074126">
    <property type="protein sequence ID" value="QUS54513.1"/>
    <property type="molecule type" value="Genomic_DNA"/>
</dbReference>
<feature type="transmembrane region" description="Helical" evidence="1">
    <location>
        <begin position="36"/>
        <end position="54"/>
    </location>
</feature>
<dbReference type="RefSeq" id="WP_075698861.1">
    <property type="nucleotide sequence ID" value="NZ_CP074126.1"/>
</dbReference>
<gene>
    <name evidence="2" type="ORF">KGB56_14045</name>
</gene>
<proteinExistence type="predicted"/>
<evidence type="ECO:0008006" key="4">
    <source>
        <dbReference type="Google" id="ProtNLM"/>
    </source>
</evidence>
<evidence type="ECO:0000256" key="1">
    <source>
        <dbReference type="SAM" id="Phobius"/>
    </source>
</evidence>
<name>A0ABX8AHH0_9HYPH</name>
<accession>A0ABX8AHH0</accession>
<feature type="transmembrane region" description="Helical" evidence="1">
    <location>
        <begin position="12"/>
        <end position="30"/>
    </location>
</feature>
<dbReference type="Proteomes" id="UP000680706">
    <property type="component" value="Chromosome"/>
</dbReference>
<evidence type="ECO:0000313" key="3">
    <source>
        <dbReference type="Proteomes" id="UP000680706"/>
    </source>
</evidence>
<protein>
    <recommendedName>
        <fullName evidence="4">Holin</fullName>
    </recommendedName>
</protein>
<keyword evidence="3" id="KW-1185">Reference proteome</keyword>
<sequence length="109" mass="11729">MTDAILEIFYRLPFWKTAVIVAFAMVGALMHKEAGFWQRVLTFSIGILAATVFTDPLLQLIGLQAELDDPTAGVLALSGRNIAAFVLVASRDPVKAAKEILGIIRGSGK</sequence>
<keyword evidence="1" id="KW-0812">Transmembrane</keyword>